<feature type="signal peptide" evidence="16">
    <location>
        <begin position="1"/>
        <end position="19"/>
    </location>
</feature>
<dbReference type="InterPro" id="IPR008183">
    <property type="entry name" value="Aldose_1/G6P_1-epimerase"/>
</dbReference>
<dbReference type="CDD" id="cd09019">
    <property type="entry name" value="galactose_mutarotase_like"/>
    <property type="match status" value="1"/>
</dbReference>
<dbReference type="InterPro" id="IPR014718">
    <property type="entry name" value="GH-type_carb-bd"/>
</dbReference>
<feature type="active site" description="Proton donor" evidence="13">
    <location>
        <position position="222"/>
    </location>
</feature>
<feature type="binding site" evidence="15">
    <location>
        <begin position="222"/>
        <end position="224"/>
    </location>
    <ligand>
        <name>beta-D-galactose</name>
        <dbReference type="ChEBI" id="CHEBI:27667"/>
    </ligand>
</feature>
<dbReference type="GO" id="GO:0030246">
    <property type="term" value="F:carbohydrate binding"/>
    <property type="evidence" value="ECO:0007669"/>
    <property type="project" value="InterPro"/>
</dbReference>
<dbReference type="PROSITE" id="PS00545">
    <property type="entry name" value="ALDOSE_1_EPIMERASE"/>
    <property type="match status" value="1"/>
</dbReference>
<evidence type="ECO:0000256" key="5">
    <source>
        <dbReference type="ARBA" id="ARBA00011245"/>
    </source>
</evidence>
<keyword evidence="16" id="KW-0732">Signal</keyword>
<name>A0A853BCP1_9PSEU</name>
<dbReference type="PIRSF" id="PIRSF005096">
    <property type="entry name" value="GALM"/>
    <property type="match status" value="1"/>
</dbReference>
<evidence type="ECO:0000313" key="17">
    <source>
        <dbReference type="EMBL" id="NYI92780.1"/>
    </source>
</evidence>
<proteinExistence type="inferred from homology"/>
<evidence type="ECO:0000256" key="14">
    <source>
        <dbReference type="PIRSR" id="PIRSR005096-2"/>
    </source>
</evidence>
<evidence type="ECO:0000256" key="9">
    <source>
        <dbReference type="ARBA" id="ARBA00022553"/>
    </source>
</evidence>
<sequence>MRMSVRGRIALACTTVLFAAAGLPAVTSSAAPRPSGPSISKEAFGSVGGQSVERYTLDSGNGMKVRILTYGGIIQTLEAPDKRGRGANVVLGFPTLADYVAKNSPAEGGGPYFGALIGRYANRIAGGEFILDGVEYHVPVNNNGNSLHGGTAGFDDKVWAASEVRERGSVGLRLSLVSPDGDQGYPGTLRTTVTYSLDSRNRLSIDYRATTDKATVVNLTNHTYWNLAGESSGDVYDQTLRIDADRYTPTDATQIPTGAVAPVAGTPFDFRRGMAIGTRIAENDPQLLTGQGYDHNWALNSRGRPAFAAQAADPASGRSLTVYTTEPGIQFYSGNFLDGTLVGTGGKTYRQSYGFALETQHFPDSPNQPGFPSTVLRPGQTYQQTTVFALGTL</sequence>
<evidence type="ECO:0000256" key="16">
    <source>
        <dbReference type="SAM" id="SignalP"/>
    </source>
</evidence>
<keyword evidence="10 12" id="KW-0413">Isomerase</keyword>
<dbReference type="InterPro" id="IPR011013">
    <property type="entry name" value="Gal_mutarotase_sf_dom"/>
</dbReference>
<feature type="binding site" evidence="14">
    <location>
        <position position="294"/>
    </location>
    <ligand>
        <name>beta-D-galactose</name>
        <dbReference type="ChEBI" id="CHEBI:27667"/>
    </ligand>
</feature>
<evidence type="ECO:0000256" key="13">
    <source>
        <dbReference type="PIRSR" id="PIRSR005096-1"/>
    </source>
</evidence>
<dbReference type="InterPro" id="IPR047215">
    <property type="entry name" value="Galactose_mutarotase-like"/>
</dbReference>
<evidence type="ECO:0000313" key="18">
    <source>
        <dbReference type="Proteomes" id="UP000549616"/>
    </source>
</evidence>
<comment type="pathway">
    <text evidence="3 12">Carbohydrate metabolism; hexose metabolism.</text>
</comment>
<evidence type="ECO:0000256" key="8">
    <source>
        <dbReference type="ARBA" id="ARBA00022490"/>
    </source>
</evidence>
<dbReference type="PANTHER" id="PTHR10091:SF0">
    <property type="entry name" value="GALACTOSE MUTAROTASE"/>
    <property type="match status" value="1"/>
</dbReference>
<organism evidence="17 18">
    <name type="scientific">Amycolatopsis endophytica</name>
    <dbReference type="NCBI Taxonomy" id="860233"/>
    <lineage>
        <taxon>Bacteria</taxon>
        <taxon>Bacillati</taxon>
        <taxon>Actinomycetota</taxon>
        <taxon>Actinomycetes</taxon>
        <taxon>Pseudonocardiales</taxon>
        <taxon>Pseudonocardiaceae</taxon>
        <taxon>Amycolatopsis</taxon>
    </lineage>
</organism>
<feature type="binding site" evidence="15">
    <location>
        <begin position="122"/>
        <end position="123"/>
    </location>
    <ligand>
        <name>beta-D-galactose</name>
        <dbReference type="ChEBI" id="CHEBI:27667"/>
    </ligand>
</feature>
<dbReference type="AlphaFoldDB" id="A0A853BCP1"/>
<feature type="active site" description="Proton acceptor" evidence="13">
    <location>
        <position position="358"/>
    </location>
</feature>
<protein>
    <recommendedName>
        <fullName evidence="7 12">Aldose 1-epimerase</fullName>
        <ecNumber evidence="6 12">5.1.3.3</ecNumber>
    </recommendedName>
</protein>
<dbReference type="Pfam" id="PF01263">
    <property type="entry name" value="Aldose_epim"/>
    <property type="match status" value="1"/>
</dbReference>
<comment type="subcellular location">
    <subcellularLocation>
        <location evidence="2">Cytoplasm</location>
    </subcellularLocation>
</comment>
<dbReference type="RefSeq" id="WP_179777072.1">
    <property type="nucleotide sequence ID" value="NZ_JACCFK010000002.1"/>
</dbReference>
<feature type="chain" id="PRO_5038779217" description="Aldose 1-epimerase" evidence="16">
    <location>
        <begin position="20"/>
        <end position="393"/>
    </location>
</feature>
<comment type="catalytic activity">
    <reaction evidence="1 12">
        <text>alpha-D-glucose = beta-D-glucose</text>
        <dbReference type="Rhea" id="RHEA:10264"/>
        <dbReference type="ChEBI" id="CHEBI:15903"/>
        <dbReference type="ChEBI" id="CHEBI:17925"/>
        <dbReference type="EC" id="5.1.3.3"/>
    </reaction>
</comment>
<keyword evidence="11 12" id="KW-0119">Carbohydrate metabolism</keyword>
<evidence type="ECO:0000256" key="15">
    <source>
        <dbReference type="PIRSR" id="PIRSR005096-3"/>
    </source>
</evidence>
<evidence type="ECO:0000256" key="4">
    <source>
        <dbReference type="ARBA" id="ARBA00006206"/>
    </source>
</evidence>
<accession>A0A853BCP1</accession>
<dbReference type="PANTHER" id="PTHR10091">
    <property type="entry name" value="ALDOSE-1-EPIMERASE"/>
    <property type="match status" value="1"/>
</dbReference>
<evidence type="ECO:0000256" key="2">
    <source>
        <dbReference type="ARBA" id="ARBA00004496"/>
    </source>
</evidence>
<evidence type="ECO:0000256" key="6">
    <source>
        <dbReference type="ARBA" id="ARBA00013185"/>
    </source>
</evidence>
<dbReference type="UniPathway" id="UPA00242"/>
<reference evidence="17 18" key="1">
    <citation type="submission" date="2020-07" db="EMBL/GenBank/DDBJ databases">
        <title>Sequencing the genomes of 1000 actinobacteria strains.</title>
        <authorList>
            <person name="Klenk H.-P."/>
        </authorList>
    </citation>
    <scope>NUCLEOTIDE SEQUENCE [LARGE SCALE GENOMIC DNA]</scope>
    <source>
        <strain evidence="17 18">DSM 104006</strain>
    </source>
</reference>
<dbReference type="GO" id="GO:0004034">
    <property type="term" value="F:aldose 1-epimerase activity"/>
    <property type="evidence" value="ECO:0007669"/>
    <property type="project" value="UniProtKB-EC"/>
</dbReference>
<evidence type="ECO:0000256" key="12">
    <source>
        <dbReference type="PIRNR" id="PIRNR005096"/>
    </source>
</evidence>
<dbReference type="InterPro" id="IPR015443">
    <property type="entry name" value="Aldose_1-epimerase"/>
</dbReference>
<dbReference type="Gene3D" id="2.70.98.10">
    <property type="match status" value="1"/>
</dbReference>
<keyword evidence="8" id="KW-0963">Cytoplasm</keyword>
<dbReference type="EC" id="5.1.3.3" evidence="6 12"/>
<comment type="similarity">
    <text evidence="4 12">Belongs to the aldose epimerase family.</text>
</comment>
<evidence type="ECO:0000256" key="10">
    <source>
        <dbReference type="ARBA" id="ARBA00023235"/>
    </source>
</evidence>
<evidence type="ECO:0000256" key="7">
    <source>
        <dbReference type="ARBA" id="ARBA00014165"/>
    </source>
</evidence>
<keyword evidence="9" id="KW-0597">Phosphoprotein</keyword>
<evidence type="ECO:0000256" key="11">
    <source>
        <dbReference type="ARBA" id="ARBA00023277"/>
    </source>
</evidence>
<dbReference type="EMBL" id="JACCFK010000002">
    <property type="protein sequence ID" value="NYI92780.1"/>
    <property type="molecule type" value="Genomic_DNA"/>
</dbReference>
<dbReference type="NCBIfam" id="NF008277">
    <property type="entry name" value="PRK11055.1"/>
    <property type="match status" value="1"/>
</dbReference>
<dbReference type="InterPro" id="IPR018052">
    <property type="entry name" value="Ald1_epimerase_CS"/>
</dbReference>
<gene>
    <name evidence="17" type="ORF">HNR02_006155</name>
</gene>
<dbReference type="GO" id="GO:0033499">
    <property type="term" value="P:galactose catabolic process via UDP-galactose, Leloir pathway"/>
    <property type="evidence" value="ECO:0007669"/>
    <property type="project" value="TreeGrafter"/>
</dbReference>
<comment type="caution">
    <text evidence="17">The sequence shown here is derived from an EMBL/GenBank/DDBJ whole genome shotgun (WGS) entry which is preliminary data.</text>
</comment>
<dbReference type="GO" id="GO:0005737">
    <property type="term" value="C:cytoplasm"/>
    <property type="evidence" value="ECO:0007669"/>
    <property type="project" value="UniProtKB-SubCell"/>
</dbReference>
<evidence type="ECO:0000256" key="1">
    <source>
        <dbReference type="ARBA" id="ARBA00001614"/>
    </source>
</evidence>
<keyword evidence="18" id="KW-1185">Reference proteome</keyword>
<dbReference type="FunFam" id="2.70.98.10:FF:000003">
    <property type="entry name" value="Aldose 1-epimerase"/>
    <property type="match status" value="1"/>
</dbReference>
<evidence type="ECO:0000256" key="3">
    <source>
        <dbReference type="ARBA" id="ARBA00005028"/>
    </source>
</evidence>
<comment type="subunit">
    <text evidence="5">Monomer.</text>
</comment>
<dbReference type="GO" id="GO:0006006">
    <property type="term" value="P:glucose metabolic process"/>
    <property type="evidence" value="ECO:0007669"/>
    <property type="project" value="TreeGrafter"/>
</dbReference>
<dbReference type="Proteomes" id="UP000549616">
    <property type="component" value="Unassembled WGS sequence"/>
</dbReference>
<dbReference type="SUPFAM" id="SSF74650">
    <property type="entry name" value="Galactose mutarotase-like"/>
    <property type="match status" value="1"/>
</dbReference>